<proteinExistence type="predicted"/>
<keyword evidence="2" id="KW-1185">Reference proteome</keyword>
<evidence type="ECO:0000313" key="1">
    <source>
        <dbReference type="EMBL" id="KAH7959147.1"/>
    </source>
</evidence>
<protein>
    <submittedName>
        <fullName evidence="1">Uncharacterized protein</fullName>
    </submittedName>
</protein>
<reference evidence="1" key="1">
    <citation type="submission" date="2020-05" db="EMBL/GenBank/DDBJ databases">
        <title>Large-scale comparative analyses of tick genomes elucidate their genetic diversity and vector capacities.</title>
        <authorList>
            <person name="Jia N."/>
            <person name="Wang J."/>
            <person name="Shi W."/>
            <person name="Du L."/>
            <person name="Sun Y."/>
            <person name="Zhan W."/>
            <person name="Jiang J."/>
            <person name="Wang Q."/>
            <person name="Zhang B."/>
            <person name="Ji P."/>
            <person name="Sakyi L.B."/>
            <person name="Cui X."/>
            <person name="Yuan T."/>
            <person name="Jiang B."/>
            <person name="Yang W."/>
            <person name="Lam T.T.-Y."/>
            <person name="Chang Q."/>
            <person name="Ding S."/>
            <person name="Wang X."/>
            <person name="Zhu J."/>
            <person name="Ruan X."/>
            <person name="Zhao L."/>
            <person name="Wei J."/>
            <person name="Que T."/>
            <person name="Du C."/>
            <person name="Cheng J."/>
            <person name="Dai P."/>
            <person name="Han X."/>
            <person name="Huang E."/>
            <person name="Gao Y."/>
            <person name="Liu J."/>
            <person name="Shao H."/>
            <person name="Ye R."/>
            <person name="Li L."/>
            <person name="Wei W."/>
            <person name="Wang X."/>
            <person name="Wang C."/>
            <person name="Yang T."/>
            <person name="Huo Q."/>
            <person name="Li W."/>
            <person name="Guo W."/>
            <person name="Chen H."/>
            <person name="Zhou L."/>
            <person name="Ni X."/>
            <person name="Tian J."/>
            <person name="Zhou Y."/>
            <person name="Sheng Y."/>
            <person name="Liu T."/>
            <person name="Pan Y."/>
            <person name="Xia L."/>
            <person name="Li J."/>
            <person name="Zhao F."/>
            <person name="Cao W."/>
        </authorList>
    </citation>
    <scope>NUCLEOTIDE SEQUENCE</scope>
    <source>
        <strain evidence="1">Dsil-2018</strain>
    </source>
</reference>
<accession>A0ACB8D3Z5</accession>
<gene>
    <name evidence="1" type="ORF">HPB49_008922</name>
</gene>
<dbReference type="Proteomes" id="UP000821865">
    <property type="component" value="Chromosome 3"/>
</dbReference>
<sequence length="111" mass="11799">MRLTRLRALLGQNDGSWKQGRPSKPVLRLTAAMRMNADTQFKELTPAQNVRQPLSKSAISTSIDARTRMKGCINARSAAPPSPDNTAATGTSGHSILAVISAVPSFLIGTP</sequence>
<comment type="caution">
    <text evidence="1">The sequence shown here is derived from an EMBL/GenBank/DDBJ whole genome shotgun (WGS) entry which is preliminary data.</text>
</comment>
<organism evidence="1 2">
    <name type="scientific">Dermacentor silvarum</name>
    <name type="common">Tick</name>
    <dbReference type="NCBI Taxonomy" id="543639"/>
    <lineage>
        <taxon>Eukaryota</taxon>
        <taxon>Metazoa</taxon>
        <taxon>Ecdysozoa</taxon>
        <taxon>Arthropoda</taxon>
        <taxon>Chelicerata</taxon>
        <taxon>Arachnida</taxon>
        <taxon>Acari</taxon>
        <taxon>Parasitiformes</taxon>
        <taxon>Ixodida</taxon>
        <taxon>Ixodoidea</taxon>
        <taxon>Ixodidae</taxon>
        <taxon>Rhipicephalinae</taxon>
        <taxon>Dermacentor</taxon>
    </lineage>
</organism>
<dbReference type="EMBL" id="CM023472">
    <property type="protein sequence ID" value="KAH7959147.1"/>
    <property type="molecule type" value="Genomic_DNA"/>
</dbReference>
<evidence type="ECO:0000313" key="2">
    <source>
        <dbReference type="Proteomes" id="UP000821865"/>
    </source>
</evidence>
<name>A0ACB8D3Z5_DERSI</name>